<organism evidence="2 3">
    <name type="scientific">Thermococcus sibiricus</name>
    <dbReference type="NCBI Taxonomy" id="172049"/>
    <lineage>
        <taxon>Archaea</taxon>
        <taxon>Methanobacteriati</taxon>
        <taxon>Methanobacteriota</taxon>
        <taxon>Thermococci</taxon>
        <taxon>Thermococcales</taxon>
        <taxon>Thermococcaceae</taxon>
        <taxon>Thermococcus</taxon>
    </lineage>
</organism>
<dbReference type="Proteomes" id="UP000053911">
    <property type="component" value="Unassembled WGS sequence"/>
</dbReference>
<name>A0A101EM98_9EURY</name>
<dbReference type="PATRIC" id="fig|172049.5.peg.1814"/>
<keyword evidence="1" id="KW-0472">Membrane</keyword>
<protein>
    <submittedName>
        <fullName evidence="2">Uncharacterized protein</fullName>
    </submittedName>
</protein>
<proteinExistence type="predicted"/>
<evidence type="ECO:0000313" key="3">
    <source>
        <dbReference type="Proteomes" id="UP000053911"/>
    </source>
</evidence>
<keyword evidence="1" id="KW-1133">Transmembrane helix</keyword>
<keyword evidence="1" id="KW-0812">Transmembrane</keyword>
<feature type="transmembrane region" description="Helical" evidence="1">
    <location>
        <begin position="12"/>
        <end position="30"/>
    </location>
</feature>
<reference evidence="3" key="1">
    <citation type="journal article" date="2015" name="MBio">
        <title>Genome-Resolved Metagenomic Analysis Reveals Roles for Candidate Phyla and Other Microbial Community Members in Biogeochemical Transformations in Oil Reservoirs.</title>
        <authorList>
            <person name="Hu P."/>
            <person name="Tom L."/>
            <person name="Singh A."/>
            <person name="Thomas B.C."/>
            <person name="Baker B.J."/>
            <person name="Piceno Y.M."/>
            <person name="Andersen G.L."/>
            <person name="Banfield J.F."/>
        </authorList>
    </citation>
    <scope>NUCLEOTIDE SEQUENCE [LARGE SCALE GENOMIC DNA]</scope>
</reference>
<accession>A0A101EM98</accession>
<feature type="transmembrane region" description="Helical" evidence="1">
    <location>
        <begin position="42"/>
        <end position="64"/>
    </location>
</feature>
<sequence>MKESLRKYIDLLVGGFIMAFGTTVSIALLFNDFLPINSLTDFLGVTLAFTLTYAELGYIIKFLLPMTKGAQN</sequence>
<evidence type="ECO:0000313" key="2">
    <source>
        <dbReference type="EMBL" id="KUK17764.1"/>
    </source>
</evidence>
<dbReference type="RefSeq" id="WP_283217565.1">
    <property type="nucleotide sequence ID" value="NZ_LGFD01000015.1"/>
</dbReference>
<dbReference type="AlphaFoldDB" id="A0A101EM98"/>
<dbReference type="EMBL" id="LGFD01000015">
    <property type="protein sequence ID" value="KUK17764.1"/>
    <property type="molecule type" value="Genomic_DNA"/>
</dbReference>
<gene>
    <name evidence="2" type="ORF">XD54_0950</name>
</gene>
<comment type="caution">
    <text evidence="2">The sequence shown here is derived from an EMBL/GenBank/DDBJ whole genome shotgun (WGS) entry which is preliminary data.</text>
</comment>
<evidence type="ECO:0000256" key="1">
    <source>
        <dbReference type="SAM" id="Phobius"/>
    </source>
</evidence>